<dbReference type="OrthoDB" id="886805at2"/>
<dbReference type="EMBL" id="FZOQ01000004">
    <property type="protein sequence ID" value="SNS32017.1"/>
    <property type="molecule type" value="Genomic_DNA"/>
</dbReference>
<dbReference type="AlphaFoldDB" id="A0A239DI28"/>
<gene>
    <name evidence="2" type="ORF">SAMN06296052_104251</name>
</gene>
<protein>
    <submittedName>
        <fullName evidence="2">Uncharacterized protein</fullName>
    </submittedName>
</protein>
<dbReference type="PROSITE" id="PS51257">
    <property type="entry name" value="PROKAR_LIPOPROTEIN"/>
    <property type="match status" value="1"/>
</dbReference>
<sequence>MIRQVRLSAIWVLVAGILISSCSATREQSVEDELTDFRAWVNEQTSDLTNRTKEDWQQAKQDFRTRTAELDQQQDNFSDELKEEYKQLKQVFTDADDAYERSLRDKRMNEWERNLLERWADMTTINENSVGEAYATFLENVRLKKDGWNENDWEMANMVFEELNERKEEIAGNIQTETEVRIKALQMEFQTLQNAAAR</sequence>
<dbReference type="RefSeq" id="WP_144266280.1">
    <property type="nucleotide sequence ID" value="NZ_FZOQ01000004.1"/>
</dbReference>
<accession>A0A239DI28</accession>
<feature type="chain" id="PRO_5012986403" evidence="1">
    <location>
        <begin position="25"/>
        <end position="198"/>
    </location>
</feature>
<organism evidence="2 3">
    <name type="scientific">Pontibacter ummariensis</name>
    <dbReference type="NCBI Taxonomy" id="1610492"/>
    <lineage>
        <taxon>Bacteria</taxon>
        <taxon>Pseudomonadati</taxon>
        <taxon>Bacteroidota</taxon>
        <taxon>Cytophagia</taxon>
        <taxon>Cytophagales</taxon>
        <taxon>Hymenobacteraceae</taxon>
        <taxon>Pontibacter</taxon>
    </lineage>
</organism>
<evidence type="ECO:0000313" key="2">
    <source>
        <dbReference type="EMBL" id="SNS32017.1"/>
    </source>
</evidence>
<reference evidence="3" key="1">
    <citation type="submission" date="2017-06" db="EMBL/GenBank/DDBJ databases">
        <authorList>
            <person name="Varghese N."/>
            <person name="Submissions S."/>
        </authorList>
    </citation>
    <scope>NUCLEOTIDE SEQUENCE [LARGE SCALE GENOMIC DNA]</scope>
    <source>
        <strain evidence="3">NKM1</strain>
    </source>
</reference>
<keyword evidence="1" id="KW-0732">Signal</keyword>
<evidence type="ECO:0000256" key="1">
    <source>
        <dbReference type="SAM" id="SignalP"/>
    </source>
</evidence>
<proteinExistence type="predicted"/>
<feature type="signal peptide" evidence="1">
    <location>
        <begin position="1"/>
        <end position="24"/>
    </location>
</feature>
<keyword evidence="3" id="KW-1185">Reference proteome</keyword>
<dbReference type="Proteomes" id="UP000198432">
    <property type="component" value="Unassembled WGS sequence"/>
</dbReference>
<name>A0A239DI28_9BACT</name>
<evidence type="ECO:0000313" key="3">
    <source>
        <dbReference type="Proteomes" id="UP000198432"/>
    </source>
</evidence>